<evidence type="ECO:0000256" key="1">
    <source>
        <dbReference type="ARBA" id="ARBA00004123"/>
    </source>
</evidence>
<comment type="similarity">
    <text evidence="2">Belongs to the bZIP family.</text>
</comment>
<evidence type="ECO:0000259" key="8">
    <source>
        <dbReference type="PROSITE" id="PS50217"/>
    </source>
</evidence>
<comment type="subcellular location">
    <subcellularLocation>
        <location evidence="1">Nucleus</location>
    </subcellularLocation>
</comment>
<protein>
    <recommendedName>
        <fullName evidence="8">BZIP domain-containing protein</fullName>
    </recommendedName>
</protein>
<dbReference type="InterPro" id="IPR046347">
    <property type="entry name" value="bZIP_sf"/>
</dbReference>
<evidence type="ECO:0000313" key="9">
    <source>
        <dbReference type="EMBL" id="KAF2283533.1"/>
    </source>
</evidence>
<dbReference type="GO" id="GO:0046983">
    <property type="term" value="F:protein dimerization activity"/>
    <property type="evidence" value="ECO:0007669"/>
    <property type="project" value="UniProtKB-ARBA"/>
</dbReference>
<dbReference type="GO" id="GO:0003677">
    <property type="term" value="F:DNA binding"/>
    <property type="evidence" value="ECO:0007669"/>
    <property type="project" value="UniProtKB-KW"/>
</dbReference>
<feature type="region of interest" description="Disordered" evidence="7">
    <location>
        <begin position="1"/>
        <end position="25"/>
    </location>
</feature>
<name>A0A6A6K5J9_HEVBR</name>
<dbReference type="PANTHER" id="PTHR46408:SF8">
    <property type="entry name" value="BASIC LEUCINE ZIPPER 9"/>
    <property type="match status" value="1"/>
</dbReference>
<dbReference type="CDD" id="cd14702">
    <property type="entry name" value="bZIP_plant_GBF1"/>
    <property type="match status" value="1"/>
</dbReference>
<sequence length="140" mass="15275">MVSNRESARRSRKRKQAHLQELESQVDELSGENASLYKQLSDATQQYRDANTNNRVLKSDVGALRAKLESTCLKSSNFTQPMNLRISPTITINGDDASYAAAAGLTVSGPRLGNADNFSNANLRNSVISDAVSCVSELWP</sequence>
<evidence type="ECO:0000256" key="3">
    <source>
        <dbReference type="ARBA" id="ARBA00023015"/>
    </source>
</evidence>
<dbReference type="GO" id="GO:0005634">
    <property type="term" value="C:nucleus"/>
    <property type="evidence" value="ECO:0007669"/>
    <property type="project" value="UniProtKB-SubCell"/>
</dbReference>
<reference evidence="9 10" key="1">
    <citation type="journal article" date="2020" name="Mol. Plant">
        <title>The Chromosome-Based Rubber Tree Genome Provides New Insights into Spurge Genome Evolution and Rubber Biosynthesis.</title>
        <authorList>
            <person name="Liu J."/>
            <person name="Shi C."/>
            <person name="Shi C.C."/>
            <person name="Li W."/>
            <person name="Zhang Q.J."/>
            <person name="Zhang Y."/>
            <person name="Li K."/>
            <person name="Lu H.F."/>
            <person name="Shi C."/>
            <person name="Zhu S.T."/>
            <person name="Xiao Z.Y."/>
            <person name="Nan H."/>
            <person name="Yue Y."/>
            <person name="Zhu X.G."/>
            <person name="Wu Y."/>
            <person name="Hong X.N."/>
            <person name="Fan G.Y."/>
            <person name="Tong Y."/>
            <person name="Zhang D."/>
            <person name="Mao C.L."/>
            <person name="Liu Y.L."/>
            <person name="Hao S.J."/>
            <person name="Liu W.Q."/>
            <person name="Lv M.Q."/>
            <person name="Zhang H.B."/>
            <person name="Liu Y."/>
            <person name="Hu-Tang G.R."/>
            <person name="Wang J.P."/>
            <person name="Wang J.H."/>
            <person name="Sun Y.H."/>
            <person name="Ni S.B."/>
            <person name="Chen W.B."/>
            <person name="Zhang X.C."/>
            <person name="Jiao Y.N."/>
            <person name="Eichler E.E."/>
            <person name="Li G.H."/>
            <person name="Liu X."/>
            <person name="Gao L.Z."/>
        </authorList>
    </citation>
    <scope>NUCLEOTIDE SEQUENCE [LARGE SCALE GENOMIC DNA]</scope>
    <source>
        <strain evidence="10">cv. GT1</strain>
        <tissue evidence="9">Leaf</tissue>
    </source>
</reference>
<proteinExistence type="inferred from homology"/>
<evidence type="ECO:0000256" key="7">
    <source>
        <dbReference type="SAM" id="MobiDB-lite"/>
    </source>
</evidence>
<evidence type="ECO:0000256" key="6">
    <source>
        <dbReference type="ARBA" id="ARBA00023242"/>
    </source>
</evidence>
<keyword evidence="6" id="KW-0539">Nucleus</keyword>
<evidence type="ECO:0000256" key="4">
    <source>
        <dbReference type="ARBA" id="ARBA00023125"/>
    </source>
</evidence>
<dbReference type="InterPro" id="IPR004827">
    <property type="entry name" value="bZIP"/>
</dbReference>
<organism evidence="9 10">
    <name type="scientific">Hevea brasiliensis</name>
    <name type="common">Para rubber tree</name>
    <name type="synonym">Siphonia brasiliensis</name>
    <dbReference type="NCBI Taxonomy" id="3981"/>
    <lineage>
        <taxon>Eukaryota</taxon>
        <taxon>Viridiplantae</taxon>
        <taxon>Streptophyta</taxon>
        <taxon>Embryophyta</taxon>
        <taxon>Tracheophyta</taxon>
        <taxon>Spermatophyta</taxon>
        <taxon>Magnoliopsida</taxon>
        <taxon>eudicotyledons</taxon>
        <taxon>Gunneridae</taxon>
        <taxon>Pentapetalae</taxon>
        <taxon>rosids</taxon>
        <taxon>fabids</taxon>
        <taxon>Malpighiales</taxon>
        <taxon>Euphorbiaceae</taxon>
        <taxon>Crotonoideae</taxon>
        <taxon>Micrandreae</taxon>
        <taxon>Hevea</taxon>
    </lineage>
</organism>
<feature type="domain" description="BZIP" evidence="8">
    <location>
        <begin position="1"/>
        <end position="57"/>
    </location>
</feature>
<gene>
    <name evidence="9" type="ORF">GH714_011876</name>
</gene>
<comment type="caution">
    <text evidence="9">The sequence shown here is derived from an EMBL/GenBank/DDBJ whole genome shotgun (WGS) entry which is preliminary data.</text>
</comment>
<accession>A0A6A6K5J9</accession>
<dbReference type="Pfam" id="PF00170">
    <property type="entry name" value="bZIP_1"/>
    <property type="match status" value="1"/>
</dbReference>
<keyword evidence="4" id="KW-0238">DNA-binding</keyword>
<keyword evidence="10" id="KW-1185">Reference proteome</keyword>
<evidence type="ECO:0000313" key="10">
    <source>
        <dbReference type="Proteomes" id="UP000467840"/>
    </source>
</evidence>
<keyword evidence="5" id="KW-0804">Transcription</keyword>
<dbReference type="FunFam" id="1.20.5.170:FF:000020">
    <property type="entry name" value="BZIP transcription factor"/>
    <property type="match status" value="1"/>
</dbReference>
<dbReference type="PROSITE" id="PS50217">
    <property type="entry name" value="BZIP"/>
    <property type="match status" value="1"/>
</dbReference>
<dbReference type="PANTHER" id="PTHR46408">
    <property type="entry name" value="BASIC LEUCINE ZIPPER 63"/>
    <property type="match status" value="1"/>
</dbReference>
<dbReference type="Gene3D" id="1.20.5.170">
    <property type="match status" value="1"/>
</dbReference>
<dbReference type="EMBL" id="JAAGAX010000018">
    <property type="protein sequence ID" value="KAF2283533.1"/>
    <property type="molecule type" value="Genomic_DNA"/>
</dbReference>
<keyword evidence="3" id="KW-0805">Transcription regulation</keyword>
<evidence type="ECO:0000256" key="5">
    <source>
        <dbReference type="ARBA" id="ARBA00023163"/>
    </source>
</evidence>
<dbReference type="AlphaFoldDB" id="A0A6A6K5J9"/>
<evidence type="ECO:0000256" key="2">
    <source>
        <dbReference type="ARBA" id="ARBA00007163"/>
    </source>
</evidence>
<dbReference type="SMART" id="SM00338">
    <property type="entry name" value="BRLZ"/>
    <property type="match status" value="1"/>
</dbReference>
<dbReference type="Proteomes" id="UP000467840">
    <property type="component" value="Chromosome 12"/>
</dbReference>
<dbReference type="GO" id="GO:0003700">
    <property type="term" value="F:DNA-binding transcription factor activity"/>
    <property type="evidence" value="ECO:0007669"/>
    <property type="project" value="InterPro"/>
</dbReference>
<dbReference type="InterPro" id="IPR045314">
    <property type="entry name" value="bZIP_plant_GBF1"/>
</dbReference>
<dbReference type="SUPFAM" id="SSF57959">
    <property type="entry name" value="Leucine zipper domain"/>
    <property type="match status" value="1"/>
</dbReference>